<dbReference type="InterPro" id="IPR016040">
    <property type="entry name" value="NAD(P)-bd_dom"/>
</dbReference>
<evidence type="ECO:0000313" key="3">
    <source>
        <dbReference type="EMBL" id="CAL5224456.1"/>
    </source>
</evidence>
<accession>A0ABP1FYA5</accession>
<evidence type="ECO:0000256" key="1">
    <source>
        <dbReference type="SAM" id="MobiDB-lite"/>
    </source>
</evidence>
<keyword evidence="4" id="KW-1185">Reference proteome</keyword>
<dbReference type="Pfam" id="PF13460">
    <property type="entry name" value="NAD_binding_10"/>
    <property type="match status" value="1"/>
</dbReference>
<feature type="region of interest" description="Disordered" evidence="1">
    <location>
        <begin position="50"/>
        <end position="74"/>
    </location>
</feature>
<dbReference type="SUPFAM" id="SSF51735">
    <property type="entry name" value="NAD(P)-binding Rossmann-fold domains"/>
    <property type="match status" value="1"/>
</dbReference>
<dbReference type="InterPro" id="IPR036291">
    <property type="entry name" value="NAD(P)-bd_dom_sf"/>
</dbReference>
<reference evidence="3 4" key="1">
    <citation type="submission" date="2024-06" db="EMBL/GenBank/DDBJ databases">
        <authorList>
            <person name="Kraege A."/>
            <person name="Thomma B."/>
        </authorList>
    </citation>
    <scope>NUCLEOTIDE SEQUENCE [LARGE SCALE GENOMIC DNA]</scope>
</reference>
<evidence type="ECO:0000259" key="2">
    <source>
        <dbReference type="Pfam" id="PF13460"/>
    </source>
</evidence>
<gene>
    <name evidence="3" type="primary">g7147</name>
    <name evidence="3" type="ORF">VP750_LOCUS6115</name>
</gene>
<feature type="domain" description="NAD(P)-binding" evidence="2">
    <location>
        <begin position="95"/>
        <end position="259"/>
    </location>
</feature>
<dbReference type="Proteomes" id="UP001497392">
    <property type="component" value="Unassembled WGS sequence"/>
</dbReference>
<proteinExistence type="predicted"/>
<dbReference type="EMBL" id="CAXHTA020000010">
    <property type="protein sequence ID" value="CAL5224456.1"/>
    <property type="molecule type" value="Genomic_DNA"/>
</dbReference>
<dbReference type="PANTHER" id="PTHR47869">
    <property type="entry name" value="OS03G0410700 PROTEIN"/>
    <property type="match status" value="1"/>
</dbReference>
<organism evidence="3 4">
    <name type="scientific">Coccomyxa viridis</name>
    <dbReference type="NCBI Taxonomy" id="1274662"/>
    <lineage>
        <taxon>Eukaryota</taxon>
        <taxon>Viridiplantae</taxon>
        <taxon>Chlorophyta</taxon>
        <taxon>core chlorophytes</taxon>
        <taxon>Trebouxiophyceae</taxon>
        <taxon>Trebouxiophyceae incertae sedis</taxon>
        <taxon>Coccomyxaceae</taxon>
        <taxon>Coccomyxa</taxon>
    </lineage>
</organism>
<protein>
    <submittedName>
        <fullName evidence="3">G7147 protein</fullName>
    </submittedName>
</protein>
<dbReference type="Gene3D" id="3.40.50.720">
    <property type="entry name" value="NAD(P)-binding Rossmann-like Domain"/>
    <property type="match status" value="1"/>
</dbReference>
<comment type="caution">
    <text evidence="3">The sequence shown here is derived from an EMBL/GenBank/DDBJ whole genome shotgun (WGS) entry which is preliminary data.</text>
</comment>
<dbReference type="PANTHER" id="PTHR47869:SF2">
    <property type="entry name" value="OS03G0410700 PROTEIN"/>
    <property type="match status" value="1"/>
</dbReference>
<sequence>MVNGSFASALTESPQQIAKAFQRPSVIRRGFGDDLLDFIEAGPKLRKWYGEGERMPKDGGSPLDDGDTETTLQTASDVPRTAVLVTDADSPLAEQVVLQLILAREEVKVLVKSVSTATAAFGSYVKPCLGNTGSVQALQPALTGAKAVVCTGRLGNLLQAAEQQRLYHIVVVSSAGASSGGFLLDSFMDAEVAAQREKGREEAVSRCSVPHTIVRVGRIRDTPGGQQALDFSQDSSAAAPGDVCREDLAKVLVECLQHPPKTARVFAVQNRQTREPPEDLASQISRLREAVPV</sequence>
<evidence type="ECO:0000313" key="4">
    <source>
        <dbReference type="Proteomes" id="UP001497392"/>
    </source>
</evidence>
<name>A0ABP1FYA5_9CHLO</name>